<name>A0A0K0EXG8_STRVS</name>
<dbReference type="GO" id="GO:0003676">
    <property type="term" value="F:nucleic acid binding"/>
    <property type="evidence" value="ECO:0007669"/>
    <property type="project" value="InterPro"/>
</dbReference>
<dbReference type="AlphaFoldDB" id="A0A0K0EXG8"/>
<evidence type="ECO:0000313" key="2">
    <source>
        <dbReference type="WBParaSite" id="SVE_0122200.1"/>
    </source>
</evidence>
<sequence length="113" mass="13401">MLSKMKDEIKKKRPIIAKKKEFLIQHDNARSHITVKTMQKLNELGFEVLSHPPHSPDIAPSDYHLFLSLQNFINEKSLKMKMSKIMLYLNFFTKKMRNFLHVELINYLLDGDK</sequence>
<reference evidence="1" key="1">
    <citation type="submission" date="2014-07" db="EMBL/GenBank/DDBJ databases">
        <authorList>
            <person name="Martin A.A"/>
            <person name="De Silva N."/>
        </authorList>
    </citation>
    <scope>NUCLEOTIDE SEQUENCE</scope>
</reference>
<dbReference type="Proteomes" id="UP000035680">
    <property type="component" value="Unassembled WGS sequence"/>
</dbReference>
<dbReference type="PANTHER" id="PTHR46060">
    <property type="entry name" value="MARINER MOS1 TRANSPOSASE-LIKE PROTEIN"/>
    <property type="match status" value="1"/>
</dbReference>
<dbReference type="WBParaSite" id="SVE_0122200.1">
    <property type="protein sequence ID" value="SVE_0122200.1"/>
    <property type="gene ID" value="SVE_0122200"/>
</dbReference>
<keyword evidence="1" id="KW-1185">Reference proteome</keyword>
<evidence type="ECO:0000313" key="1">
    <source>
        <dbReference type="Proteomes" id="UP000035680"/>
    </source>
</evidence>
<accession>A0A0K0EXG8</accession>
<dbReference type="PANTHER" id="PTHR46060:SF1">
    <property type="entry name" value="MARINER MOS1 TRANSPOSASE-LIKE PROTEIN"/>
    <property type="match status" value="1"/>
</dbReference>
<dbReference type="Gene3D" id="3.30.420.10">
    <property type="entry name" value="Ribonuclease H-like superfamily/Ribonuclease H"/>
    <property type="match status" value="1"/>
</dbReference>
<protein>
    <submittedName>
        <fullName evidence="2">Histone-lysine N-methyltransferase SETMAR</fullName>
    </submittedName>
</protein>
<dbReference type="InterPro" id="IPR036397">
    <property type="entry name" value="RNaseH_sf"/>
</dbReference>
<dbReference type="InterPro" id="IPR052709">
    <property type="entry name" value="Transposase-MT_Hybrid"/>
</dbReference>
<dbReference type="STRING" id="75913.A0A0K0EXG8"/>
<proteinExistence type="predicted"/>
<reference evidence="2" key="2">
    <citation type="submission" date="2015-08" db="UniProtKB">
        <authorList>
            <consortium name="WormBaseParasite"/>
        </authorList>
    </citation>
    <scope>IDENTIFICATION</scope>
</reference>
<organism evidence="1 2">
    <name type="scientific">Strongyloides venezuelensis</name>
    <name type="common">Threadworm</name>
    <dbReference type="NCBI Taxonomy" id="75913"/>
    <lineage>
        <taxon>Eukaryota</taxon>
        <taxon>Metazoa</taxon>
        <taxon>Ecdysozoa</taxon>
        <taxon>Nematoda</taxon>
        <taxon>Chromadorea</taxon>
        <taxon>Rhabditida</taxon>
        <taxon>Tylenchina</taxon>
        <taxon>Panagrolaimomorpha</taxon>
        <taxon>Strongyloidoidea</taxon>
        <taxon>Strongyloididae</taxon>
        <taxon>Strongyloides</taxon>
    </lineage>
</organism>